<feature type="compositionally biased region" description="Low complexity" evidence="1">
    <location>
        <begin position="309"/>
        <end position="321"/>
    </location>
</feature>
<dbReference type="GO" id="GO:0033014">
    <property type="term" value="P:tetrapyrrole biosynthetic process"/>
    <property type="evidence" value="ECO:0007669"/>
    <property type="project" value="InterPro"/>
</dbReference>
<reference evidence="3 4" key="1">
    <citation type="submission" date="2019-03" db="EMBL/GenBank/DDBJ databases">
        <title>Genomic Encyclopedia of Type Strains, Phase IV (KMG-IV): sequencing the most valuable type-strain genomes for metagenomic binning, comparative biology and taxonomic classification.</title>
        <authorList>
            <person name="Goeker M."/>
        </authorList>
    </citation>
    <scope>NUCLEOTIDE SEQUENCE [LARGE SCALE GENOMIC DNA]</scope>
    <source>
        <strain evidence="3 4">DSM 25903</strain>
    </source>
</reference>
<organism evidence="3 4">
    <name type="scientific">Enterovirga rhinocerotis</name>
    <dbReference type="NCBI Taxonomy" id="1339210"/>
    <lineage>
        <taxon>Bacteria</taxon>
        <taxon>Pseudomonadati</taxon>
        <taxon>Pseudomonadota</taxon>
        <taxon>Alphaproteobacteria</taxon>
        <taxon>Hyphomicrobiales</taxon>
        <taxon>Methylobacteriaceae</taxon>
        <taxon>Enterovirga</taxon>
    </lineage>
</organism>
<dbReference type="Pfam" id="PF02602">
    <property type="entry name" value="HEM4"/>
    <property type="match status" value="1"/>
</dbReference>
<feature type="compositionally biased region" description="Basic and acidic residues" evidence="1">
    <location>
        <begin position="264"/>
        <end position="280"/>
    </location>
</feature>
<dbReference type="SUPFAM" id="SSF69618">
    <property type="entry name" value="HemD-like"/>
    <property type="match status" value="1"/>
</dbReference>
<dbReference type="GO" id="GO:0004852">
    <property type="term" value="F:uroporphyrinogen-III synthase activity"/>
    <property type="evidence" value="ECO:0007669"/>
    <property type="project" value="InterPro"/>
</dbReference>
<keyword evidence="4" id="KW-1185">Reference proteome</keyword>
<sequence length="935" mass="92919">MRVLVGRPPDQAEATARALVGRGHEAVLAPLLAIVPTGHPPHVAIPAAILVTSANAVPALATHLGRFRDVPIHAVGPATAEALLEAGFARVVAAQDGKTLARAVGKAFPRGAALLRVAGIPRRDEPEASLRRAGFDLSVWEVYETRTVAVLPDVARTALAEGSLDTILHYSPRSAETLVRLAAEAGLAAALLKPVHLCLSRAVAAALDGLGPIRIAVARRPDEAALLDLIERAHLGPIDARARARLKSSVRQGTNPPTGTSQPAKDDGPSMSDTRRDPLRRTPPTIDLKAEEVAAKDASAKDAPGKGGSTTAAGGTDASGKPDTSKTQPPATAGAQTGKEAGSGEAKPGEPKPGEAKPPEAKNVASPASPPKPAGATPSDGKPSAGGPTTSAKPDDKGASAAAASSSASAKADTPKSGAPFSSTAAPSASTAAASSSSVPASGKPGATGPSTSSAASSTATPGLGTKPAEAPATGSSKPADAASSAKGPSSPASAAATSTTKPSSATPASGTAAPQTPATDKDRTPPPAAAEPRRGGSGAVFAAGLGGGLLGALLTAGALQFLPNTGADERLAALERRIAEPGTIEPRIAALESGLRQAGNDAKAARAAAETAGKQAAEALGRPAGTTAVAGPDQEARASIQALTGRVDETAKRLDETAAGVAEAAKKADEATAAAARFGPITTSIGQTLETLAGKTTEGLAAGSKAIEALNTHVRSLQTDVGTLRTGTATLDTRSADAEKRLTTLTDGLGRVSADLAKLSPAAIQAGLRVVVAGRLDDAMRSGAPLKPAIAALTKLGTEPALLAPLQPYAEAAAPSASTLAAEFKPLADAMTAVPAQPDESWLDKGKRLVGKVVTVRAIGDGSGSDVPGLIARIESSLARGAVGEAKAAWDKLPEDKRRVSATFGERLGGRAAAEDAARRIGAQSLAALDAATR</sequence>
<evidence type="ECO:0000313" key="4">
    <source>
        <dbReference type="Proteomes" id="UP000295122"/>
    </source>
</evidence>
<feature type="compositionally biased region" description="Basic and acidic residues" evidence="1">
    <location>
        <begin position="288"/>
        <end position="304"/>
    </location>
</feature>
<feature type="compositionally biased region" description="Polar residues" evidence="1">
    <location>
        <begin position="249"/>
        <end position="263"/>
    </location>
</feature>
<comment type="caution">
    <text evidence="3">The sequence shown here is derived from an EMBL/GenBank/DDBJ whole genome shotgun (WGS) entry which is preliminary data.</text>
</comment>
<dbReference type="Gene3D" id="3.40.50.10090">
    <property type="match status" value="2"/>
</dbReference>
<dbReference type="RefSeq" id="WP_166652438.1">
    <property type="nucleotide sequence ID" value="NZ_SNZR01000013.1"/>
</dbReference>
<proteinExistence type="predicted"/>
<feature type="compositionally biased region" description="Low complexity" evidence="1">
    <location>
        <begin position="475"/>
        <end position="519"/>
    </location>
</feature>
<feature type="domain" description="Tetrapyrrole biosynthesis uroporphyrinogen III synthase" evidence="2">
    <location>
        <begin position="14"/>
        <end position="227"/>
    </location>
</feature>
<dbReference type="CDD" id="cd06578">
    <property type="entry name" value="HemD"/>
    <property type="match status" value="1"/>
</dbReference>
<dbReference type="EMBL" id="SNZR01000013">
    <property type="protein sequence ID" value="TDR89572.1"/>
    <property type="molecule type" value="Genomic_DNA"/>
</dbReference>
<evidence type="ECO:0000313" key="3">
    <source>
        <dbReference type="EMBL" id="TDR89572.1"/>
    </source>
</evidence>
<feature type="compositionally biased region" description="Low complexity" evidence="1">
    <location>
        <begin position="399"/>
        <end position="466"/>
    </location>
</feature>
<dbReference type="Proteomes" id="UP000295122">
    <property type="component" value="Unassembled WGS sequence"/>
</dbReference>
<accession>A0A4R7BWL6</accession>
<name>A0A4R7BWL6_9HYPH</name>
<dbReference type="AlphaFoldDB" id="A0A4R7BWL6"/>
<gene>
    <name evidence="3" type="ORF">EV668_2404</name>
</gene>
<feature type="region of interest" description="Disordered" evidence="1">
    <location>
        <begin position="615"/>
        <end position="634"/>
    </location>
</feature>
<evidence type="ECO:0000259" key="2">
    <source>
        <dbReference type="Pfam" id="PF02602"/>
    </source>
</evidence>
<evidence type="ECO:0000256" key="1">
    <source>
        <dbReference type="SAM" id="MobiDB-lite"/>
    </source>
</evidence>
<protein>
    <submittedName>
        <fullName evidence="3">Uroporphyrinogen-III synthase</fullName>
    </submittedName>
</protein>
<dbReference type="InterPro" id="IPR003754">
    <property type="entry name" value="4pyrrol_synth_uPrphyn_synth"/>
</dbReference>
<feature type="region of interest" description="Disordered" evidence="1">
    <location>
        <begin position="246"/>
        <end position="543"/>
    </location>
</feature>
<dbReference type="InterPro" id="IPR036108">
    <property type="entry name" value="4pyrrol_syn_uPrphyn_synt_sf"/>
</dbReference>
<feature type="compositionally biased region" description="Basic and acidic residues" evidence="1">
    <location>
        <begin position="347"/>
        <end position="360"/>
    </location>
</feature>